<dbReference type="InterPro" id="IPR013154">
    <property type="entry name" value="ADH-like_N"/>
</dbReference>
<dbReference type="SMART" id="SM00829">
    <property type="entry name" value="PKS_ER"/>
    <property type="match status" value="1"/>
</dbReference>
<protein>
    <submittedName>
        <fullName evidence="3">NADPH:quinone reductase</fullName>
    </submittedName>
</protein>
<keyword evidence="4" id="KW-1185">Reference proteome</keyword>
<dbReference type="InterPro" id="IPR020843">
    <property type="entry name" value="ER"/>
</dbReference>
<comment type="caution">
    <text evidence="3">The sequence shown here is derived from an EMBL/GenBank/DDBJ whole genome shotgun (WGS) entry which is preliminary data.</text>
</comment>
<dbReference type="InterPro" id="IPR051603">
    <property type="entry name" value="Zinc-ADH_QOR/CCCR"/>
</dbReference>
<proteinExistence type="predicted"/>
<dbReference type="RefSeq" id="WP_310899313.1">
    <property type="nucleotide sequence ID" value="NZ_JAMQOS010000001.1"/>
</dbReference>
<dbReference type="PANTHER" id="PTHR44154">
    <property type="entry name" value="QUINONE OXIDOREDUCTASE"/>
    <property type="match status" value="1"/>
</dbReference>
<gene>
    <name evidence="3" type="ORF">NDI86_05025</name>
</gene>
<keyword evidence="1" id="KW-0521">NADP</keyword>
<dbReference type="Gene3D" id="3.40.50.720">
    <property type="entry name" value="NAD(P)-binding Rossmann-like Domain"/>
    <property type="match status" value="1"/>
</dbReference>
<dbReference type="InterPro" id="IPR036291">
    <property type="entry name" value="NAD(P)-bd_dom_sf"/>
</dbReference>
<accession>A0ABU2FMF9</accession>
<dbReference type="InterPro" id="IPR011032">
    <property type="entry name" value="GroES-like_sf"/>
</dbReference>
<evidence type="ECO:0000313" key="3">
    <source>
        <dbReference type="EMBL" id="MDS0281477.1"/>
    </source>
</evidence>
<dbReference type="Pfam" id="PF08240">
    <property type="entry name" value="ADH_N"/>
    <property type="match status" value="1"/>
</dbReference>
<sequence>MHAVRYHDHGGPEVLTVDEVERPTPGPGEVVVAVEAAAVNPVDTYFREGAYEPADLPWIPGSDCAGTVAAVGEGVDYAVGDRVFATGLGNWLQGTAAEAALVPDSHLAALPDGVPFEDGAAVALVGVTAFQSLIAACSLEPGERALVHGGSGGVGHVAVQLAAATGARVTTTASPEYHDRLRELGADDAFDYRRDDLADAVVDAGRPDVILDHRLDDYLALDAEVTAQGGRIAAIGNTEPDATFENVPRCRAKALSVHHVSMFNTPDFGDVLARLAVLLADGDLEAEIAGRYDLDEVAQAQRDVLGESVLGKLVVRP</sequence>
<feature type="domain" description="Enoyl reductase (ER)" evidence="2">
    <location>
        <begin position="10"/>
        <end position="315"/>
    </location>
</feature>
<evidence type="ECO:0000313" key="4">
    <source>
        <dbReference type="Proteomes" id="UP001268864"/>
    </source>
</evidence>
<dbReference type="SUPFAM" id="SSF50129">
    <property type="entry name" value="GroES-like"/>
    <property type="match status" value="1"/>
</dbReference>
<dbReference type="Pfam" id="PF13602">
    <property type="entry name" value="ADH_zinc_N_2"/>
    <property type="match status" value="1"/>
</dbReference>
<dbReference type="PANTHER" id="PTHR44154:SF1">
    <property type="entry name" value="QUINONE OXIDOREDUCTASE"/>
    <property type="match status" value="1"/>
</dbReference>
<dbReference type="Gene3D" id="3.90.180.10">
    <property type="entry name" value="Medium-chain alcohol dehydrogenases, catalytic domain"/>
    <property type="match status" value="1"/>
</dbReference>
<evidence type="ECO:0000256" key="1">
    <source>
        <dbReference type="ARBA" id="ARBA00022857"/>
    </source>
</evidence>
<organism evidence="3 4">
    <name type="scientific">Haloarcula onubensis</name>
    <dbReference type="NCBI Taxonomy" id="2950539"/>
    <lineage>
        <taxon>Archaea</taxon>
        <taxon>Methanobacteriati</taxon>
        <taxon>Methanobacteriota</taxon>
        <taxon>Stenosarchaea group</taxon>
        <taxon>Halobacteria</taxon>
        <taxon>Halobacteriales</taxon>
        <taxon>Haloarculaceae</taxon>
        <taxon>Haloarcula</taxon>
    </lineage>
</organism>
<evidence type="ECO:0000259" key="2">
    <source>
        <dbReference type="SMART" id="SM00829"/>
    </source>
</evidence>
<dbReference type="SUPFAM" id="SSF51735">
    <property type="entry name" value="NAD(P)-binding Rossmann-fold domains"/>
    <property type="match status" value="1"/>
</dbReference>
<dbReference type="Proteomes" id="UP001268864">
    <property type="component" value="Unassembled WGS sequence"/>
</dbReference>
<reference evidence="3 4" key="1">
    <citation type="submission" date="2022-06" db="EMBL/GenBank/DDBJ databases">
        <title>Halomicroarcula sp. a new haloarchaeum isolate from saline soil.</title>
        <authorList>
            <person name="Strakova D."/>
            <person name="Galisteo C."/>
            <person name="Sanchez-Porro C."/>
            <person name="Ventosa A."/>
        </authorList>
    </citation>
    <scope>NUCLEOTIDE SEQUENCE [LARGE SCALE GENOMIC DNA]</scope>
    <source>
        <strain evidence="3 4">S3CR25-11</strain>
    </source>
</reference>
<dbReference type="EMBL" id="JAMQOS010000001">
    <property type="protein sequence ID" value="MDS0281477.1"/>
    <property type="molecule type" value="Genomic_DNA"/>
</dbReference>
<dbReference type="CDD" id="cd08253">
    <property type="entry name" value="zeta_crystallin"/>
    <property type="match status" value="1"/>
</dbReference>
<name>A0ABU2FMF9_9EURY</name>